<keyword evidence="3" id="KW-1133">Transmembrane helix</keyword>
<dbReference type="InterPro" id="IPR001245">
    <property type="entry name" value="Ser-Thr/Tyr_kinase_cat_dom"/>
</dbReference>
<evidence type="ECO:0000256" key="2">
    <source>
        <dbReference type="SAM" id="MobiDB-lite"/>
    </source>
</evidence>
<keyword evidence="1" id="KW-0547">Nucleotide-binding</keyword>
<dbReference type="AlphaFoldDB" id="A0A2Z6PJ01"/>
<evidence type="ECO:0000313" key="6">
    <source>
        <dbReference type="Proteomes" id="UP000242715"/>
    </source>
</evidence>
<dbReference type="PROSITE" id="PS00107">
    <property type="entry name" value="PROTEIN_KINASE_ATP"/>
    <property type="match status" value="1"/>
</dbReference>
<protein>
    <recommendedName>
        <fullName evidence="4">Protein kinase domain-containing protein</fullName>
    </recommendedName>
</protein>
<proteinExistence type="predicted"/>
<keyword evidence="3" id="KW-0472">Membrane</keyword>
<gene>
    <name evidence="5" type="ORF">TSUD_190880</name>
</gene>
<feature type="compositionally biased region" description="Basic and acidic residues" evidence="2">
    <location>
        <begin position="1"/>
        <end position="21"/>
    </location>
</feature>
<accession>A0A2Z6PJ01</accession>
<reference evidence="6" key="1">
    <citation type="journal article" date="2017" name="Front. Plant Sci.">
        <title>Climate Clever Clovers: New Paradigm to Reduce the Environmental Footprint of Ruminants by Breeding Low Methanogenic Forages Utilizing Haplotype Variation.</title>
        <authorList>
            <person name="Kaur P."/>
            <person name="Appels R."/>
            <person name="Bayer P.E."/>
            <person name="Keeble-Gagnere G."/>
            <person name="Wang J."/>
            <person name="Hirakawa H."/>
            <person name="Shirasawa K."/>
            <person name="Vercoe P."/>
            <person name="Stefanova K."/>
            <person name="Durmic Z."/>
            <person name="Nichols P."/>
            <person name="Revell C."/>
            <person name="Isobe S.N."/>
            <person name="Edwards D."/>
            <person name="Erskine W."/>
        </authorList>
    </citation>
    <scope>NUCLEOTIDE SEQUENCE [LARGE SCALE GENOMIC DNA]</scope>
    <source>
        <strain evidence="6">cv. Daliak</strain>
    </source>
</reference>
<dbReference type="PANTHER" id="PTHR47987">
    <property type="entry name" value="OS08G0249100 PROTEIN"/>
    <property type="match status" value="1"/>
</dbReference>
<dbReference type="EMBL" id="DF975189">
    <property type="protein sequence ID" value="GAU51510.1"/>
    <property type="molecule type" value="Genomic_DNA"/>
</dbReference>
<evidence type="ECO:0000256" key="3">
    <source>
        <dbReference type="SAM" id="Phobius"/>
    </source>
</evidence>
<dbReference type="Proteomes" id="UP000242715">
    <property type="component" value="Unassembled WGS sequence"/>
</dbReference>
<name>A0A2Z6PJ01_TRISU</name>
<dbReference type="OrthoDB" id="4062651at2759"/>
<dbReference type="GO" id="GO:0004672">
    <property type="term" value="F:protein kinase activity"/>
    <property type="evidence" value="ECO:0007669"/>
    <property type="project" value="InterPro"/>
</dbReference>
<dbReference type="Gene3D" id="3.30.200.20">
    <property type="entry name" value="Phosphorylase Kinase, domain 1"/>
    <property type="match status" value="1"/>
</dbReference>
<feature type="binding site" evidence="1">
    <location>
        <position position="216"/>
    </location>
    <ligand>
        <name>ATP</name>
        <dbReference type="ChEBI" id="CHEBI:30616"/>
    </ligand>
</feature>
<keyword evidence="6" id="KW-1185">Reference proteome</keyword>
<dbReference type="PROSITE" id="PS50011">
    <property type="entry name" value="PROTEIN_KINASE_DOM"/>
    <property type="match status" value="1"/>
</dbReference>
<keyword evidence="3" id="KW-0812">Transmembrane</keyword>
<feature type="transmembrane region" description="Helical" evidence="3">
    <location>
        <begin position="259"/>
        <end position="283"/>
    </location>
</feature>
<evidence type="ECO:0000259" key="4">
    <source>
        <dbReference type="PROSITE" id="PS50011"/>
    </source>
</evidence>
<dbReference type="FunFam" id="3.30.200.20:FF:000558">
    <property type="entry name" value="Receptor-like cytosolic serine/threonine-protein kinase RBK1"/>
    <property type="match status" value="1"/>
</dbReference>
<organism evidence="5 6">
    <name type="scientific">Trifolium subterraneum</name>
    <name type="common">Subterranean clover</name>
    <dbReference type="NCBI Taxonomy" id="3900"/>
    <lineage>
        <taxon>Eukaryota</taxon>
        <taxon>Viridiplantae</taxon>
        <taxon>Streptophyta</taxon>
        <taxon>Embryophyta</taxon>
        <taxon>Tracheophyta</taxon>
        <taxon>Spermatophyta</taxon>
        <taxon>Magnoliopsida</taxon>
        <taxon>eudicotyledons</taxon>
        <taxon>Gunneridae</taxon>
        <taxon>Pentapetalae</taxon>
        <taxon>rosids</taxon>
        <taxon>fabids</taxon>
        <taxon>Fabales</taxon>
        <taxon>Fabaceae</taxon>
        <taxon>Papilionoideae</taxon>
        <taxon>50 kb inversion clade</taxon>
        <taxon>NPAAA clade</taxon>
        <taxon>Hologalegina</taxon>
        <taxon>IRL clade</taxon>
        <taxon>Trifolieae</taxon>
        <taxon>Trifolium</taxon>
    </lineage>
</organism>
<evidence type="ECO:0000256" key="1">
    <source>
        <dbReference type="PROSITE-ProRule" id="PRU10141"/>
    </source>
</evidence>
<dbReference type="Gene3D" id="1.10.510.10">
    <property type="entry name" value="Transferase(Phosphotransferase) domain 1"/>
    <property type="match status" value="1"/>
</dbReference>
<dbReference type="GO" id="GO:0005524">
    <property type="term" value="F:ATP binding"/>
    <property type="evidence" value="ECO:0007669"/>
    <property type="project" value="UniProtKB-UniRule"/>
</dbReference>
<dbReference type="InterPro" id="IPR000719">
    <property type="entry name" value="Prot_kinase_dom"/>
</dbReference>
<dbReference type="InterPro" id="IPR011009">
    <property type="entry name" value="Kinase-like_dom_sf"/>
</dbReference>
<dbReference type="SUPFAM" id="SSF56112">
    <property type="entry name" value="Protein kinase-like (PK-like)"/>
    <property type="match status" value="1"/>
</dbReference>
<sequence>MERIERRSKKDQEKKEKRTRNFVDLITGINNNTPKKAFAPQANDQNNNDLPLGSPPSPRHVFEVSISDCESTESSNYNSCASTPQRAPPVPQHGGKSSSPREDGGGYQYQWRNMIEGLRFKSVRRFSTIPLLATSYESSRRSLRNKLARIRTDDDENYFDAAIDFDGITKPSWRNFSYEDLAAATDNFNPDNMIGKGGHAEVYKGRLPDGTVVAVKMLVRDEKDVGDKAGDFLSELGIIAHINHPNSTRLIGFGIDRGLYFVLQFASHGSLASLLFGMVIHLFDLWYLAPEYFMHGLVDEKTDVFAFGVLLLELMTGRRAVDSNSRQSLVIWAKPLLDAKAVKDIVDPRLEEQYNPTEMMLAMAAASMCIHHMSSKRPYMNQVVLLLNGEEVAMDLTQKSIEPRSLLLDACDLEDYTCSSYLNDLNRHKELIME</sequence>
<keyword evidence="1" id="KW-0067">ATP-binding</keyword>
<dbReference type="InterPro" id="IPR046958">
    <property type="entry name" value="RBK1/2/STUNTED"/>
</dbReference>
<feature type="domain" description="Protein kinase" evidence="4">
    <location>
        <begin position="188"/>
        <end position="434"/>
    </location>
</feature>
<dbReference type="InterPro" id="IPR017441">
    <property type="entry name" value="Protein_kinase_ATP_BS"/>
</dbReference>
<evidence type="ECO:0000313" key="5">
    <source>
        <dbReference type="EMBL" id="GAU51510.1"/>
    </source>
</evidence>
<feature type="region of interest" description="Disordered" evidence="2">
    <location>
        <begin position="73"/>
        <end position="107"/>
    </location>
</feature>
<feature type="compositionally biased region" description="Polar residues" evidence="2">
    <location>
        <begin position="73"/>
        <end position="85"/>
    </location>
</feature>
<dbReference type="Pfam" id="PF07714">
    <property type="entry name" value="PK_Tyr_Ser-Thr"/>
    <property type="match status" value="2"/>
</dbReference>
<feature type="region of interest" description="Disordered" evidence="2">
    <location>
        <begin position="1"/>
        <end position="61"/>
    </location>
</feature>
<dbReference type="PANTHER" id="PTHR47987:SF9">
    <property type="entry name" value="RECEPTOR-LIKE CYTOSOLIC SERINE_THREONINE-KINASE"/>
    <property type="match status" value="1"/>
</dbReference>